<evidence type="ECO:0000259" key="6">
    <source>
        <dbReference type="Pfam" id="PF00724"/>
    </source>
</evidence>
<dbReference type="CDD" id="cd02932">
    <property type="entry name" value="OYE_YqiM_FMN"/>
    <property type="match status" value="1"/>
</dbReference>
<keyword evidence="4" id="KW-0521">NADP</keyword>
<evidence type="ECO:0000256" key="2">
    <source>
        <dbReference type="ARBA" id="ARBA00022630"/>
    </source>
</evidence>
<feature type="domain" description="NADH:flavin oxidoreductase/NADH oxidase N-terminal" evidence="6">
    <location>
        <begin position="18"/>
        <end position="351"/>
    </location>
</feature>
<proteinExistence type="predicted"/>
<evidence type="ECO:0000256" key="3">
    <source>
        <dbReference type="ARBA" id="ARBA00022643"/>
    </source>
</evidence>
<keyword evidence="2" id="KW-0285">Flavoprotein</keyword>
<dbReference type="RefSeq" id="WP_373972158.1">
    <property type="nucleotide sequence ID" value="NZ_JBHDLJ010000007.1"/>
</dbReference>
<dbReference type="PANTHER" id="PTHR43303:SF4">
    <property type="entry name" value="NADPH DEHYDROGENASE C23G7.10C-RELATED"/>
    <property type="match status" value="1"/>
</dbReference>
<keyword evidence="8" id="KW-1185">Reference proteome</keyword>
<comment type="caution">
    <text evidence="7">The sequence shown here is derived from an EMBL/GenBank/DDBJ whole genome shotgun (WGS) entry which is preliminary data.</text>
</comment>
<keyword evidence="5" id="KW-0560">Oxidoreductase</keyword>
<dbReference type="Gene3D" id="3.20.20.70">
    <property type="entry name" value="Aldolase class I"/>
    <property type="match status" value="1"/>
</dbReference>
<evidence type="ECO:0000313" key="7">
    <source>
        <dbReference type="EMBL" id="MFB0834984.1"/>
    </source>
</evidence>
<dbReference type="EMBL" id="JBHDLJ010000007">
    <property type="protein sequence ID" value="MFB0834984.1"/>
    <property type="molecule type" value="Genomic_DNA"/>
</dbReference>
<dbReference type="InterPro" id="IPR044152">
    <property type="entry name" value="YqjM-like"/>
</dbReference>
<protein>
    <submittedName>
        <fullName evidence="7">NADH:flavin oxidoreductase/NADH oxidase</fullName>
    </submittedName>
</protein>
<organism evidence="7 8">
    <name type="scientific">Arthrobacter halodurans</name>
    <dbReference type="NCBI Taxonomy" id="516699"/>
    <lineage>
        <taxon>Bacteria</taxon>
        <taxon>Bacillati</taxon>
        <taxon>Actinomycetota</taxon>
        <taxon>Actinomycetes</taxon>
        <taxon>Micrococcales</taxon>
        <taxon>Micrococcaceae</taxon>
        <taxon>Arthrobacter</taxon>
    </lineage>
</organism>
<dbReference type="PANTHER" id="PTHR43303">
    <property type="entry name" value="NADPH DEHYDROGENASE C23G7.10C-RELATED"/>
    <property type="match status" value="1"/>
</dbReference>
<dbReference type="Proteomes" id="UP001575652">
    <property type="component" value="Unassembled WGS sequence"/>
</dbReference>
<dbReference type="InterPro" id="IPR001155">
    <property type="entry name" value="OxRdtase_FMN_N"/>
</dbReference>
<comment type="cofactor">
    <cofactor evidence="1">
        <name>FMN</name>
        <dbReference type="ChEBI" id="CHEBI:58210"/>
    </cofactor>
</comment>
<sequence length="371" mass="39005">MSRLFETATLTTPDGSGLTVRNRTALAPMCQYSVTAKDGVPHDWHLVHLGARAAGGFGLVFTEATSIVPEGRISDQDTGIWNDGQAAAWAPIVDFIHGQGAAAGIQLAHAGGKASTHPWLPEAAASGARGSIPVAEGGWQTVGPSATDLHKLASPREMTRGEIAESVAAWADAARRADAAGFDVVQIHGAHGYLIHQFLSPLANGRTDEYGGGYENRTRYAREVLAAVRDAWPAHKPLALRLSGEDWVEGGWRLADTVRFAREARGLGVTVFDLSSGGLGPFRGPSGPGYQVPLAAAVKEALAGTGAFVTAVGMITEPQQAEQVLVTGQADGVSIARAALVEPHWAAIAAKALGVDRDHNPRAPQYWRADW</sequence>
<dbReference type="SUPFAM" id="SSF51395">
    <property type="entry name" value="FMN-linked oxidoreductases"/>
    <property type="match status" value="1"/>
</dbReference>
<reference evidence="7 8" key="1">
    <citation type="submission" date="2024-09" db="EMBL/GenBank/DDBJ databases">
        <authorList>
            <person name="Salinas-Garcia M.A."/>
            <person name="Prieme A."/>
        </authorList>
    </citation>
    <scope>NUCLEOTIDE SEQUENCE [LARGE SCALE GENOMIC DNA]</scope>
    <source>
        <strain evidence="7 8">DSM 21081</strain>
    </source>
</reference>
<gene>
    <name evidence="7" type="ORF">ACETWP_10335</name>
</gene>
<evidence type="ECO:0000256" key="5">
    <source>
        <dbReference type="ARBA" id="ARBA00023002"/>
    </source>
</evidence>
<evidence type="ECO:0000256" key="1">
    <source>
        <dbReference type="ARBA" id="ARBA00001917"/>
    </source>
</evidence>
<dbReference type="InterPro" id="IPR013785">
    <property type="entry name" value="Aldolase_TIM"/>
</dbReference>
<keyword evidence="3" id="KW-0288">FMN</keyword>
<accession>A0ABV4UPD3</accession>
<evidence type="ECO:0000313" key="8">
    <source>
        <dbReference type="Proteomes" id="UP001575652"/>
    </source>
</evidence>
<name>A0ABV4UPD3_9MICC</name>
<evidence type="ECO:0000256" key="4">
    <source>
        <dbReference type="ARBA" id="ARBA00022857"/>
    </source>
</evidence>
<dbReference type="Pfam" id="PF00724">
    <property type="entry name" value="Oxidored_FMN"/>
    <property type="match status" value="1"/>
</dbReference>